<dbReference type="InterPro" id="IPR031107">
    <property type="entry name" value="Small_HSP"/>
</dbReference>
<accession>A0A2G9Z6M6</accession>
<dbReference type="InterPro" id="IPR008978">
    <property type="entry name" value="HSP20-like_chaperone"/>
</dbReference>
<evidence type="ECO:0000256" key="1">
    <source>
        <dbReference type="PROSITE-ProRule" id="PRU00285"/>
    </source>
</evidence>
<feature type="domain" description="SHSP" evidence="3">
    <location>
        <begin position="44"/>
        <end position="157"/>
    </location>
</feature>
<comment type="caution">
    <text evidence="4">The sequence shown here is derived from an EMBL/GenBank/DDBJ whole genome shotgun (WGS) entry which is preliminary data.</text>
</comment>
<name>A0A2G9Z6M6_9BACT</name>
<evidence type="ECO:0000313" key="5">
    <source>
        <dbReference type="Proteomes" id="UP000231235"/>
    </source>
</evidence>
<dbReference type="PROSITE" id="PS01031">
    <property type="entry name" value="SHSP"/>
    <property type="match status" value="1"/>
</dbReference>
<reference evidence="4 5" key="1">
    <citation type="submission" date="2017-09" db="EMBL/GenBank/DDBJ databases">
        <title>Depth-based differentiation of microbial function through sediment-hosted aquifers and enrichment of novel symbionts in the deep terrestrial subsurface.</title>
        <authorList>
            <person name="Probst A.J."/>
            <person name="Ladd B."/>
            <person name="Jarett J.K."/>
            <person name="Geller-Mcgrath D.E."/>
            <person name="Sieber C.M."/>
            <person name="Emerson J.B."/>
            <person name="Anantharaman K."/>
            <person name="Thomas B.C."/>
            <person name="Malmstrom R."/>
            <person name="Stieglmeier M."/>
            <person name="Klingl A."/>
            <person name="Woyke T."/>
            <person name="Ryan C.M."/>
            <person name="Banfield J.F."/>
        </authorList>
    </citation>
    <scope>NUCLEOTIDE SEQUENCE [LARGE SCALE GENOMIC DNA]</scope>
    <source>
        <strain evidence="4">CG23_combo_of_CG06-09_8_20_14_all_39_39</strain>
    </source>
</reference>
<dbReference type="Proteomes" id="UP000231235">
    <property type="component" value="Unassembled WGS sequence"/>
</dbReference>
<dbReference type="EMBL" id="PCRX01000050">
    <property type="protein sequence ID" value="PIP28799.1"/>
    <property type="molecule type" value="Genomic_DNA"/>
</dbReference>
<dbReference type="CDD" id="cd06464">
    <property type="entry name" value="ACD_sHsps-like"/>
    <property type="match status" value="1"/>
</dbReference>
<dbReference type="InterPro" id="IPR002068">
    <property type="entry name" value="A-crystallin/Hsp20_dom"/>
</dbReference>
<dbReference type="AlphaFoldDB" id="A0A2G9Z6M6"/>
<proteinExistence type="inferred from homology"/>
<organism evidence="4 5">
    <name type="scientific">Candidatus Kuenenbacteria bacterium CG23_combo_of_CG06-09_8_20_14_all_39_39</name>
    <dbReference type="NCBI Taxonomy" id="1974623"/>
    <lineage>
        <taxon>Bacteria</taxon>
        <taxon>Candidatus Kueneniibacteriota</taxon>
    </lineage>
</organism>
<gene>
    <name evidence="4" type="ORF">COX28_02795</name>
</gene>
<dbReference type="Pfam" id="PF00011">
    <property type="entry name" value="HSP20"/>
    <property type="match status" value="1"/>
</dbReference>
<sequence length="157" mass="17957">MARFCIRLKLYYKLKKKYMSLIKWTPMLDPFNEMDRFFDSFPSQGLSSFAPAVDVWEDENNVYVETPLPGVDPEKVNISVENDVLTIEGSAEKKSEVDEKNYYRKEVKYGSFHRAVALPSAVKADEAKAEYAAGVLKISVPKEERAKPKKVKVVVKK</sequence>
<protein>
    <recommendedName>
        <fullName evidence="3">SHSP domain-containing protein</fullName>
    </recommendedName>
</protein>
<dbReference type="PANTHER" id="PTHR11527">
    <property type="entry name" value="HEAT-SHOCK PROTEIN 20 FAMILY MEMBER"/>
    <property type="match status" value="1"/>
</dbReference>
<dbReference type="Gene3D" id="2.60.40.790">
    <property type="match status" value="1"/>
</dbReference>
<evidence type="ECO:0000259" key="3">
    <source>
        <dbReference type="PROSITE" id="PS01031"/>
    </source>
</evidence>
<comment type="similarity">
    <text evidence="1 2">Belongs to the small heat shock protein (HSP20) family.</text>
</comment>
<dbReference type="SUPFAM" id="SSF49764">
    <property type="entry name" value="HSP20-like chaperones"/>
    <property type="match status" value="1"/>
</dbReference>
<evidence type="ECO:0000313" key="4">
    <source>
        <dbReference type="EMBL" id="PIP28799.1"/>
    </source>
</evidence>
<evidence type="ECO:0000256" key="2">
    <source>
        <dbReference type="RuleBase" id="RU003616"/>
    </source>
</evidence>